<sequence length="59" mass="6266">MKCHERRKVNKESDNLVVLPSDEPFSRAVDSGDPTGESAGAGEAAGNRQGKVRPKLESG</sequence>
<feature type="compositionally biased region" description="Low complexity" evidence="1">
    <location>
        <begin position="36"/>
        <end position="46"/>
    </location>
</feature>
<keyword evidence="3" id="KW-1185">Reference proteome</keyword>
<protein>
    <submittedName>
        <fullName evidence="2">Uncharacterized protein</fullName>
    </submittedName>
</protein>
<name>A0A0B0NZS9_GOSAR</name>
<dbReference type="EMBL" id="KN406552">
    <property type="protein sequence ID" value="KHG16611.1"/>
    <property type="molecule type" value="Genomic_DNA"/>
</dbReference>
<dbReference type="Proteomes" id="UP000032142">
    <property type="component" value="Unassembled WGS sequence"/>
</dbReference>
<gene>
    <name evidence="2" type="ORF">F383_20651</name>
</gene>
<evidence type="ECO:0000313" key="2">
    <source>
        <dbReference type="EMBL" id="KHG16611.1"/>
    </source>
</evidence>
<dbReference type="AlphaFoldDB" id="A0A0B0NZS9"/>
<organism evidence="2 3">
    <name type="scientific">Gossypium arboreum</name>
    <name type="common">Tree cotton</name>
    <name type="synonym">Gossypium nanking</name>
    <dbReference type="NCBI Taxonomy" id="29729"/>
    <lineage>
        <taxon>Eukaryota</taxon>
        <taxon>Viridiplantae</taxon>
        <taxon>Streptophyta</taxon>
        <taxon>Embryophyta</taxon>
        <taxon>Tracheophyta</taxon>
        <taxon>Spermatophyta</taxon>
        <taxon>Magnoliopsida</taxon>
        <taxon>eudicotyledons</taxon>
        <taxon>Gunneridae</taxon>
        <taxon>Pentapetalae</taxon>
        <taxon>rosids</taxon>
        <taxon>malvids</taxon>
        <taxon>Malvales</taxon>
        <taxon>Malvaceae</taxon>
        <taxon>Malvoideae</taxon>
        <taxon>Gossypium</taxon>
    </lineage>
</organism>
<proteinExistence type="predicted"/>
<evidence type="ECO:0000256" key="1">
    <source>
        <dbReference type="SAM" id="MobiDB-lite"/>
    </source>
</evidence>
<reference evidence="3" key="1">
    <citation type="submission" date="2014-09" db="EMBL/GenBank/DDBJ databases">
        <authorList>
            <person name="Mudge J."/>
            <person name="Ramaraj T."/>
            <person name="Lindquist I.E."/>
            <person name="Bharti A.K."/>
            <person name="Sundararajan A."/>
            <person name="Cameron C.T."/>
            <person name="Woodward J.E."/>
            <person name="May G.D."/>
            <person name="Brubaker C."/>
            <person name="Broadhvest J."/>
            <person name="Wilkins T.A."/>
        </authorList>
    </citation>
    <scope>NUCLEOTIDE SEQUENCE</scope>
    <source>
        <strain evidence="3">cv. AKA8401</strain>
    </source>
</reference>
<accession>A0A0B0NZS9</accession>
<feature type="region of interest" description="Disordered" evidence="1">
    <location>
        <begin position="1"/>
        <end position="59"/>
    </location>
</feature>
<evidence type="ECO:0000313" key="3">
    <source>
        <dbReference type="Proteomes" id="UP000032142"/>
    </source>
</evidence>